<keyword evidence="4" id="KW-1185">Reference proteome</keyword>
<accession>A0A3N1HR88</accession>
<dbReference type="OrthoDB" id="2313602at2"/>
<evidence type="ECO:0000259" key="2">
    <source>
        <dbReference type="Pfam" id="PF01872"/>
    </source>
</evidence>
<name>A0A3N1HR88_9ACTN</name>
<feature type="region of interest" description="Disordered" evidence="1">
    <location>
        <begin position="1"/>
        <end position="23"/>
    </location>
</feature>
<dbReference type="SUPFAM" id="SSF53597">
    <property type="entry name" value="Dihydrofolate reductase-like"/>
    <property type="match status" value="1"/>
</dbReference>
<dbReference type="Pfam" id="PF01872">
    <property type="entry name" value="RibD_C"/>
    <property type="match status" value="1"/>
</dbReference>
<reference evidence="3 4" key="1">
    <citation type="journal article" date="2015" name="Stand. Genomic Sci.">
        <title>Genomic Encyclopedia of Bacterial and Archaeal Type Strains, Phase III: the genomes of soil and plant-associated and newly described type strains.</title>
        <authorList>
            <person name="Whitman W.B."/>
            <person name="Woyke T."/>
            <person name="Klenk H.P."/>
            <person name="Zhou Y."/>
            <person name="Lilburn T.G."/>
            <person name="Beck B.J."/>
            <person name="De Vos P."/>
            <person name="Vandamme P."/>
            <person name="Eisen J.A."/>
            <person name="Garrity G."/>
            <person name="Hugenholtz P."/>
            <person name="Kyrpides N.C."/>
        </authorList>
    </citation>
    <scope>NUCLEOTIDE SEQUENCE [LARGE SCALE GENOMIC DNA]</scope>
    <source>
        <strain evidence="3 4">CECT 7306</strain>
    </source>
</reference>
<dbReference type="EMBL" id="RJKN01000002">
    <property type="protein sequence ID" value="ROP45025.1"/>
    <property type="molecule type" value="Genomic_DNA"/>
</dbReference>
<dbReference type="InParanoid" id="A0A3N1HR88"/>
<gene>
    <name evidence="3" type="ORF">EDC03_1155</name>
</gene>
<sequence length="223" mass="22746">MSAAAGPTAHHGGPGGAPAAHDEAPAHAVAPALEGCVFIGMSVDGFIARLDGDLDWLTERGEAAGDAGFRDFVSSVDAVLMGRGTYEVIAGFDSWPYQDKPVHVLSSSLRDGDDARVVVHADLEDAVAALSEAGVVRVYVDGGRAVQACLAAGLVTELTLSRVPVLIGSGAPLFGPLPADVDLEHRRTEVLPGGMVQTTYGVVPAPTAAPAVDDLAADEWGDG</sequence>
<evidence type="ECO:0000313" key="3">
    <source>
        <dbReference type="EMBL" id="ROP45025.1"/>
    </source>
</evidence>
<dbReference type="AlphaFoldDB" id="A0A3N1HR88"/>
<dbReference type="PANTHER" id="PTHR38011:SF11">
    <property type="entry name" value="2,5-DIAMINO-6-RIBOSYLAMINO-4(3H)-PYRIMIDINONE 5'-PHOSPHATE REDUCTASE"/>
    <property type="match status" value="1"/>
</dbReference>
<dbReference type="PANTHER" id="PTHR38011">
    <property type="entry name" value="DIHYDROFOLATE REDUCTASE FAMILY PROTEIN (AFU_ORTHOLOGUE AFUA_8G06820)"/>
    <property type="match status" value="1"/>
</dbReference>
<dbReference type="GO" id="GO:0009231">
    <property type="term" value="P:riboflavin biosynthetic process"/>
    <property type="evidence" value="ECO:0007669"/>
    <property type="project" value="InterPro"/>
</dbReference>
<dbReference type="GO" id="GO:0008703">
    <property type="term" value="F:5-amino-6-(5-phosphoribosylamino)uracil reductase activity"/>
    <property type="evidence" value="ECO:0007669"/>
    <property type="project" value="InterPro"/>
</dbReference>
<dbReference type="Gene3D" id="3.40.430.10">
    <property type="entry name" value="Dihydrofolate Reductase, subunit A"/>
    <property type="match status" value="1"/>
</dbReference>
<dbReference type="Proteomes" id="UP000276232">
    <property type="component" value="Unassembled WGS sequence"/>
</dbReference>
<feature type="domain" description="Bacterial bifunctional deaminase-reductase C-terminal" evidence="2">
    <location>
        <begin position="37"/>
        <end position="195"/>
    </location>
</feature>
<dbReference type="InterPro" id="IPR050765">
    <property type="entry name" value="Riboflavin_Biosynth_HTPR"/>
</dbReference>
<evidence type="ECO:0000313" key="4">
    <source>
        <dbReference type="Proteomes" id="UP000276232"/>
    </source>
</evidence>
<dbReference type="InterPro" id="IPR024072">
    <property type="entry name" value="DHFR-like_dom_sf"/>
</dbReference>
<evidence type="ECO:0000256" key="1">
    <source>
        <dbReference type="SAM" id="MobiDB-lite"/>
    </source>
</evidence>
<dbReference type="RefSeq" id="WP_123379215.1">
    <property type="nucleotide sequence ID" value="NZ_RJKN01000002.1"/>
</dbReference>
<proteinExistence type="predicted"/>
<feature type="compositionally biased region" description="Low complexity" evidence="1">
    <location>
        <begin position="1"/>
        <end position="11"/>
    </location>
</feature>
<comment type="caution">
    <text evidence="3">The sequence shown here is derived from an EMBL/GenBank/DDBJ whole genome shotgun (WGS) entry which is preliminary data.</text>
</comment>
<protein>
    <submittedName>
        <fullName evidence="3">Dihydrofolate reductase</fullName>
    </submittedName>
</protein>
<dbReference type="InterPro" id="IPR002734">
    <property type="entry name" value="RibDG_C"/>
</dbReference>
<organism evidence="3 4">
    <name type="scientific">Pseudokineococcus lusitanus</name>
    <dbReference type="NCBI Taxonomy" id="763993"/>
    <lineage>
        <taxon>Bacteria</taxon>
        <taxon>Bacillati</taxon>
        <taxon>Actinomycetota</taxon>
        <taxon>Actinomycetes</taxon>
        <taxon>Kineosporiales</taxon>
        <taxon>Kineosporiaceae</taxon>
        <taxon>Pseudokineococcus</taxon>
    </lineage>
</organism>